<dbReference type="Pfam" id="PF03151">
    <property type="entry name" value="TPT"/>
    <property type="match status" value="1"/>
</dbReference>
<protein>
    <recommendedName>
        <fullName evidence="6">Sugar phosphate transporter domain-containing protein</fullName>
    </recommendedName>
</protein>
<evidence type="ECO:0000256" key="4">
    <source>
        <dbReference type="ARBA" id="ARBA00023136"/>
    </source>
</evidence>
<organism evidence="7">
    <name type="scientific">Tetraselmis sp. GSL018</name>
    <dbReference type="NCBI Taxonomy" id="582737"/>
    <lineage>
        <taxon>Eukaryota</taxon>
        <taxon>Viridiplantae</taxon>
        <taxon>Chlorophyta</taxon>
        <taxon>core chlorophytes</taxon>
        <taxon>Chlorodendrophyceae</taxon>
        <taxon>Chlorodendrales</taxon>
        <taxon>Chlorodendraceae</taxon>
        <taxon>Tetraselmis</taxon>
    </lineage>
</organism>
<feature type="transmembrane region" description="Helical" evidence="5">
    <location>
        <begin position="169"/>
        <end position="187"/>
    </location>
</feature>
<dbReference type="InterPro" id="IPR037185">
    <property type="entry name" value="EmrE-like"/>
</dbReference>
<evidence type="ECO:0000256" key="3">
    <source>
        <dbReference type="ARBA" id="ARBA00022989"/>
    </source>
</evidence>
<dbReference type="InterPro" id="IPR004853">
    <property type="entry name" value="Sugar_P_trans_dom"/>
</dbReference>
<sequence length="317" mass="35135">MKDPESSEMTRPVLSAQKNPPDMLVPLSIALYATCSSLMLVVNKVAVHFLPAPAVVLLFQLITTAGTVWFCGRLGVIEHDKLEWQKVKGFGLVSVAFVAAVFTNMKTLQFANVETFVIFRSSTPLVISFMDWAFLGRKLPSARSWASLLLILCGAVGYVLTDASFEVKGYFWVCIWFLVFTFDQVYIKYACDTVKMSNWGRVYYTNLLSCLPVCLLLVCFREYDEVTDWIATRASGRALSALALSCLCGIGMSYTGFFCRTNVSATMFTVVGIICKVATIIINCMIWEKHASSVGLAFLSLCLVAGSFYQQAPMRDA</sequence>
<feature type="transmembrane region" description="Helical" evidence="5">
    <location>
        <begin position="117"/>
        <end position="136"/>
    </location>
</feature>
<dbReference type="InterPro" id="IPR050186">
    <property type="entry name" value="TPT_transporter"/>
</dbReference>
<evidence type="ECO:0000259" key="6">
    <source>
        <dbReference type="Pfam" id="PF03151"/>
    </source>
</evidence>
<dbReference type="EMBL" id="GBEZ01009234">
    <property type="protein sequence ID" value="JAC76341.1"/>
    <property type="molecule type" value="Transcribed_RNA"/>
</dbReference>
<proteinExistence type="predicted"/>
<keyword evidence="3 5" id="KW-1133">Transmembrane helix</keyword>
<feature type="transmembrane region" description="Helical" evidence="5">
    <location>
        <begin position="54"/>
        <end position="75"/>
    </location>
</feature>
<evidence type="ECO:0000313" key="7">
    <source>
        <dbReference type="EMBL" id="JAC76341.1"/>
    </source>
</evidence>
<feature type="transmembrane region" description="Helical" evidence="5">
    <location>
        <begin position="23"/>
        <end position="42"/>
    </location>
</feature>
<evidence type="ECO:0000256" key="1">
    <source>
        <dbReference type="ARBA" id="ARBA00004141"/>
    </source>
</evidence>
<reference evidence="7" key="1">
    <citation type="submission" date="2014-05" db="EMBL/GenBank/DDBJ databases">
        <title>The transcriptome of the halophilic microalga Tetraselmis sp. GSL018 isolated from the Great Salt Lake, Utah.</title>
        <authorList>
            <person name="Jinkerson R.E."/>
            <person name="D'Adamo S."/>
            <person name="Posewitz M.C."/>
        </authorList>
    </citation>
    <scope>NUCLEOTIDE SEQUENCE</scope>
    <source>
        <strain evidence="7">GSL018</strain>
    </source>
</reference>
<feature type="transmembrane region" description="Helical" evidence="5">
    <location>
        <begin position="241"/>
        <end position="258"/>
    </location>
</feature>
<feature type="transmembrane region" description="Helical" evidence="5">
    <location>
        <begin position="202"/>
        <end position="220"/>
    </location>
</feature>
<gene>
    <name evidence="7" type="ORF">TSPGSL018_20454</name>
</gene>
<accession>A0A061S0K2</accession>
<dbReference type="GO" id="GO:0016020">
    <property type="term" value="C:membrane"/>
    <property type="evidence" value="ECO:0007669"/>
    <property type="project" value="UniProtKB-SubCell"/>
</dbReference>
<evidence type="ECO:0000256" key="5">
    <source>
        <dbReference type="SAM" id="Phobius"/>
    </source>
</evidence>
<feature type="transmembrane region" description="Helical" evidence="5">
    <location>
        <begin position="142"/>
        <end position="160"/>
    </location>
</feature>
<keyword evidence="2 5" id="KW-0812">Transmembrane</keyword>
<feature type="transmembrane region" description="Helical" evidence="5">
    <location>
        <begin position="294"/>
        <end position="312"/>
    </location>
</feature>
<dbReference type="SUPFAM" id="SSF103481">
    <property type="entry name" value="Multidrug resistance efflux transporter EmrE"/>
    <property type="match status" value="1"/>
</dbReference>
<comment type="subcellular location">
    <subcellularLocation>
        <location evidence="1">Membrane</location>
        <topology evidence="1">Multi-pass membrane protein</topology>
    </subcellularLocation>
</comment>
<dbReference type="PANTHER" id="PTHR11132">
    <property type="entry name" value="SOLUTE CARRIER FAMILY 35"/>
    <property type="match status" value="1"/>
</dbReference>
<feature type="transmembrane region" description="Helical" evidence="5">
    <location>
        <begin position="264"/>
        <end position="287"/>
    </location>
</feature>
<dbReference type="AlphaFoldDB" id="A0A061S0K2"/>
<name>A0A061S0K2_9CHLO</name>
<feature type="domain" description="Sugar phosphate transporter" evidence="6">
    <location>
        <begin position="30"/>
        <end position="297"/>
    </location>
</feature>
<evidence type="ECO:0000256" key="2">
    <source>
        <dbReference type="ARBA" id="ARBA00022692"/>
    </source>
</evidence>
<feature type="transmembrane region" description="Helical" evidence="5">
    <location>
        <begin position="87"/>
        <end position="105"/>
    </location>
</feature>
<keyword evidence="4 5" id="KW-0472">Membrane</keyword>